<sequence length="151" mass="15989">MWRRNSLTLSSRLANPNSNPSLPLLQSIPKSHHHGLLARSTFTSTESISAADPVNRVPYIGPRATSASVFGMPSLAGLAKHYSRCYWELSKARLSMLVVATSGTGYILGSGSSVDYLGLCCTCAGTMMVAASASSLNQMLLLHNLSKNGSS</sequence>
<dbReference type="PANTHER" id="PTHR43448">
    <property type="entry name" value="PROTOHEME IX FARNESYLTRANSFERASE, MITOCHONDRIAL"/>
    <property type="match status" value="1"/>
</dbReference>
<dbReference type="InterPro" id="IPR006369">
    <property type="entry name" value="Protohaem_IX_farnesylTrfase"/>
</dbReference>
<proteinExistence type="predicted"/>
<dbReference type="GO" id="GO:0005739">
    <property type="term" value="C:mitochondrion"/>
    <property type="evidence" value="ECO:0007669"/>
    <property type="project" value="TreeGrafter"/>
</dbReference>
<accession>A0A830DLT3</accession>
<reference evidence="2" key="1">
    <citation type="submission" date="2020-07" db="EMBL/GenBank/DDBJ databases">
        <title>Ethylene signaling mediates host invasion by parasitic plants.</title>
        <authorList>
            <person name="Yoshida S."/>
        </authorList>
    </citation>
    <scope>NUCLEOTIDE SEQUENCE</scope>
    <source>
        <strain evidence="2">Okayama</strain>
    </source>
</reference>
<comment type="caution">
    <text evidence="2">The sequence shown here is derived from an EMBL/GenBank/DDBJ whole genome shotgun (WGS) entry which is preliminary data.</text>
</comment>
<evidence type="ECO:0000313" key="3">
    <source>
        <dbReference type="Proteomes" id="UP000653305"/>
    </source>
</evidence>
<name>A0A830DLT3_9LAMI</name>
<protein>
    <submittedName>
        <fullName evidence="2">Protoheme ix farnesyltransferase mitochondrial</fullName>
    </submittedName>
</protein>
<dbReference type="GO" id="GO:0016020">
    <property type="term" value="C:membrane"/>
    <property type="evidence" value="ECO:0007669"/>
    <property type="project" value="InterPro"/>
</dbReference>
<dbReference type="GO" id="GO:0008495">
    <property type="term" value="F:protoheme IX farnesyltransferase activity"/>
    <property type="evidence" value="ECO:0007669"/>
    <property type="project" value="InterPro"/>
</dbReference>
<organism evidence="2 3">
    <name type="scientific">Phtheirospermum japonicum</name>
    <dbReference type="NCBI Taxonomy" id="374723"/>
    <lineage>
        <taxon>Eukaryota</taxon>
        <taxon>Viridiplantae</taxon>
        <taxon>Streptophyta</taxon>
        <taxon>Embryophyta</taxon>
        <taxon>Tracheophyta</taxon>
        <taxon>Spermatophyta</taxon>
        <taxon>Magnoliopsida</taxon>
        <taxon>eudicotyledons</taxon>
        <taxon>Gunneridae</taxon>
        <taxon>Pentapetalae</taxon>
        <taxon>asterids</taxon>
        <taxon>lamiids</taxon>
        <taxon>Lamiales</taxon>
        <taxon>Orobanchaceae</taxon>
        <taxon>Orobanchaceae incertae sedis</taxon>
        <taxon>Phtheirospermum</taxon>
    </lineage>
</organism>
<dbReference type="EMBL" id="BMAC01001692">
    <property type="protein sequence ID" value="GFQ07706.1"/>
    <property type="molecule type" value="Genomic_DNA"/>
</dbReference>
<dbReference type="PANTHER" id="PTHR43448:SF2">
    <property type="entry name" value="PROTOHEME IX FARNESYLTRANSFERASE, MITOCHONDRIAL"/>
    <property type="match status" value="1"/>
</dbReference>
<keyword evidence="3" id="KW-1185">Reference proteome</keyword>
<evidence type="ECO:0000256" key="1">
    <source>
        <dbReference type="ARBA" id="ARBA00022679"/>
    </source>
</evidence>
<dbReference type="Proteomes" id="UP000653305">
    <property type="component" value="Unassembled WGS sequence"/>
</dbReference>
<evidence type="ECO:0000313" key="2">
    <source>
        <dbReference type="EMBL" id="GFQ07706.1"/>
    </source>
</evidence>
<gene>
    <name evidence="2" type="ORF">PHJA_002914600</name>
</gene>
<dbReference type="AlphaFoldDB" id="A0A830DLT3"/>
<dbReference type="OrthoDB" id="5211at2759"/>
<keyword evidence="1 2" id="KW-0808">Transferase</keyword>
<dbReference type="GO" id="GO:0006784">
    <property type="term" value="P:heme A biosynthetic process"/>
    <property type="evidence" value="ECO:0007669"/>
    <property type="project" value="TreeGrafter"/>
</dbReference>